<keyword evidence="3" id="KW-1185">Reference proteome</keyword>
<dbReference type="Proteomes" id="UP000467428">
    <property type="component" value="Chromosome"/>
</dbReference>
<evidence type="ECO:0000313" key="3">
    <source>
        <dbReference type="Proteomes" id="UP000467428"/>
    </source>
</evidence>
<dbReference type="Gene3D" id="2.30.110.10">
    <property type="entry name" value="Electron Transport, Fmn-binding Protein, Chain A"/>
    <property type="match status" value="1"/>
</dbReference>
<protein>
    <submittedName>
        <fullName evidence="2">Pyridoxamine 5'-phosphate oxidase</fullName>
    </submittedName>
</protein>
<dbReference type="SUPFAM" id="SSF50475">
    <property type="entry name" value="FMN-binding split barrel"/>
    <property type="match status" value="1"/>
</dbReference>
<dbReference type="EMBL" id="AP022593">
    <property type="protein sequence ID" value="BBY50639.1"/>
    <property type="molecule type" value="Genomic_DNA"/>
</dbReference>
<evidence type="ECO:0000313" key="2">
    <source>
        <dbReference type="EMBL" id="BBY50639.1"/>
    </source>
</evidence>
<dbReference type="AlphaFoldDB" id="A0A7I7S2Z6"/>
<sequence>MSKHYASTAFTDGVRAVQEYHGSRAFYERKRAIGRATPGTDPLTEAEKDYLGERVDFYVASVGETGWPYVQYRGGPAGFVRVLDDHTIGWADFRGNLQYITTGNVSGDDRIAIIAVDYVHQRRLKIFGRVQVVTVEDDPDLVASLVDSDYEAVPERAVIVHVEAYDWNCPQHITRRFSAAELEPVLAPMREQLAALQAENARLREELRSPT</sequence>
<dbReference type="Pfam" id="PF01243">
    <property type="entry name" value="PNPOx_N"/>
    <property type="match status" value="1"/>
</dbReference>
<dbReference type="RefSeq" id="WP_163920236.1">
    <property type="nucleotide sequence ID" value="NZ_AP022593.1"/>
</dbReference>
<dbReference type="InterPro" id="IPR011576">
    <property type="entry name" value="Pyridox_Oxase_N"/>
</dbReference>
<dbReference type="KEGG" id="marz:MARA_41070"/>
<evidence type="ECO:0000259" key="1">
    <source>
        <dbReference type="Pfam" id="PF01243"/>
    </source>
</evidence>
<geneLocation type="plasmid" evidence="3">
    <name>pjcm18538 dna</name>
</geneLocation>
<name>A0A7I7S2Z6_9MYCO</name>
<proteinExistence type="predicted"/>
<organism evidence="2 3">
    <name type="scientific">Mycolicibacterium arabiense</name>
    <dbReference type="NCBI Taxonomy" id="1286181"/>
    <lineage>
        <taxon>Bacteria</taxon>
        <taxon>Bacillati</taxon>
        <taxon>Actinomycetota</taxon>
        <taxon>Actinomycetes</taxon>
        <taxon>Mycobacteriales</taxon>
        <taxon>Mycobacteriaceae</taxon>
        <taxon>Mycolicibacterium</taxon>
    </lineage>
</organism>
<gene>
    <name evidence="2" type="ORF">MARA_41070</name>
</gene>
<dbReference type="InterPro" id="IPR012349">
    <property type="entry name" value="Split_barrel_FMN-bd"/>
</dbReference>
<feature type="domain" description="Pyridoxamine 5'-phosphate oxidase N-terminal" evidence="1">
    <location>
        <begin position="44"/>
        <end position="150"/>
    </location>
</feature>
<dbReference type="PANTHER" id="PTHR42815:SF2">
    <property type="entry name" value="FAD-BINDING, PUTATIVE (AFU_ORTHOLOGUE AFUA_6G07600)-RELATED"/>
    <property type="match status" value="1"/>
</dbReference>
<reference evidence="2 3" key="1">
    <citation type="journal article" date="2019" name="Emerg. Microbes Infect.">
        <title>Comprehensive subspecies identification of 175 nontuberculous mycobacteria species based on 7547 genomic profiles.</title>
        <authorList>
            <person name="Matsumoto Y."/>
            <person name="Kinjo T."/>
            <person name="Motooka D."/>
            <person name="Nabeya D."/>
            <person name="Jung N."/>
            <person name="Uechi K."/>
            <person name="Horii T."/>
            <person name="Iida T."/>
            <person name="Fujita J."/>
            <person name="Nakamura S."/>
        </authorList>
    </citation>
    <scope>NUCLEOTIDE SEQUENCE [LARGE SCALE GENOMIC DNA]</scope>
    <source>
        <strain evidence="2 3">JCM 18538</strain>
    </source>
</reference>
<dbReference type="PANTHER" id="PTHR42815">
    <property type="entry name" value="FAD-BINDING, PUTATIVE (AFU_ORTHOLOGUE AFUA_6G07600)-RELATED"/>
    <property type="match status" value="1"/>
</dbReference>
<accession>A0A7I7S2Z6</accession>